<accession>A0A4V3RDV2</accession>
<sequence length="721" mass="82907">MTVNKDLDQQIIAVQKEMSGDKKIAESEKYQQINGKISSILDNEIKKIQAKRPNFWVPLIILLIIMGIISAVLHFGRSRFWLVLVISIAILAVEYLGYDFWRRSRVEKNYSELLQIQGKIEKTKGNFNPKYLDLENKRVDLLDKIDEIFDKDGDSDQAYHVLRSKYGDLLIRDIFDKNGFRHYQIVYSLDGKIEQVREFSISRAGYLLTIYEDGNIKKREFHGESGTVLSLKKYDDLYNVTDKIGAIKDQYVGEIAAKVKEIDKIKKNTPTCTYNWFEYKKISDDQAAESLKEAEYIGRMKEGKEENPAEQLDHDLTDKNLEGISTINELYSDYDQEVEKLYSKVEALKQNNYSVYKSLTDLSWFLRPVEVFGGESKKKIWSHLSDILALNAAQAEVVKQLEKSDDVYIINNLILPLGEGVTTKIDHLAITPAGIFIIETKARNIEDGRIYRAKNELDKAAIRKQITLHKDAIYNQLKIASRGFFASNAVEQILNKDAIRSLIVIVNRDNPQKQDFLIDNPNFYREYDRSLIINPSEIEHVIHRNTSGINLDADARKMVAAALEPNARLVDKEQLGYDFFPYLNDLKGQEYRGQIWNQLKGIADLQKIISDLSELVEKLIEFEREYQTYESLHAILPYFTDHIPDEEKQLTGKVKDIVDELSQVVHQQNDLLDKIEKVVDQAVVGYSDRIKTLQHIEETNLDAVVPIAVAVVISTLVGTMF</sequence>
<dbReference type="PROSITE" id="PS50192">
    <property type="entry name" value="T_SNARE"/>
    <property type="match status" value="1"/>
</dbReference>
<dbReference type="Pfam" id="PF08378">
    <property type="entry name" value="NERD"/>
    <property type="match status" value="1"/>
</dbReference>
<feature type="transmembrane region" description="Helical" evidence="2">
    <location>
        <begin position="80"/>
        <end position="98"/>
    </location>
</feature>
<name>A0A4V3RDV2_9LACO</name>
<organism evidence="5 6">
    <name type="scientific">Lactobacillus intestinalis</name>
    <dbReference type="NCBI Taxonomy" id="151781"/>
    <lineage>
        <taxon>Bacteria</taxon>
        <taxon>Bacillati</taxon>
        <taxon>Bacillota</taxon>
        <taxon>Bacilli</taxon>
        <taxon>Lactobacillales</taxon>
        <taxon>Lactobacillaceae</taxon>
        <taxon>Lactobacillus</taxon>
    </lineage>
</organism>
<evidence type="ECO:0000256" key="2">
    <source>
        <dbReference type="SAM" id="Phobius"/>
    </source>
</evidence>
<gene>
    <name evidence="5" type="ORF">E5351_06735</name>
</gene>
<feature type="domain" description="T-SNARE coiled-coil homology" evidence="3">
    <location>
        <begin position="653"/>
        <end position="696"/>
    </location>
</feature>
<feature type="transmembrane region" description="Helical" evidence="2">
    <location>
        <begin position="55"/>
        <end position="74"/>
    </location>
</feature>
<dbReference type="AlphaFoldDB" id="A0A4V3RDV2"/>
<dbReference type="RefSeq" id="WP_004040503.1">
    <property type="nucleotide sequence ID" value="NZ_AQFR02000003.1"/>
</dbReference>
<proteinExistence type="predicted"/>
<keyword evidence="1" id="KW-0175">Coiled coil</keyword>
<protein>
    <submittedName>
        <fullName evidence="5">NERD domain-containing protein</fullName>
    </submittedName>
</protein>
<dbReference type="Proteomes" id="UP000309117">
    <property type="component" value="Unassembled WGS sequence"/>
</dbReference>
<evidence type="ECO:0000313" key="5">
    <source>
        <dbReference type="EMBL" id="TGY14020.1"/>
    </source>
</evidence>
<feature type="domain" description="NERD" evidence="4">
    <location>
        <begin position="389"/>
        <end position="492"/>
    </location>
</feature>
<evidence type="ECO:0000259" key="3">
    <source>
        <dbReference type="PROSITE" id="PS50192"/>
    </source>
</evidence>
<dbReference type="EMBL" id="SRYV01000011">
    <property type="protein sequence ID" value="TGY14020.1"/>
    <property type="molecule type" value="Genomic_DNA"/>
</dbReference>
<dbReference type="InterPro" id="IPR011528">
    <property type="entry name" value="NERD"/>
</dbReference>
<keyword evidence="2" id="KW-0472">Membrane</keyword>
<reference evidence="5 6" key="1">
    <citation type="submission" date="2019-04" db="EMBL/GenBank/DDBJ databases">
        <title>Microbes associate with the intestines of laboratory mice.</title>
        <authorList>
            <person name="Navarre W."/>
            <person name="Wong E."/>
            <person name="Huang K."/>
            <person name="Tropini C."/>
            <person name="Ng K."/>
            <person name="Yu B."/>
        </authorList>
    </citation>
    <scope>NUCLEOTIDE SEQUENCE [LARGE SCALE GENOMIC DNA]</scope>
    <source>
        <strain evidence="5 6">NM61_E11</strain>
    </source>
</reference>
<dbReference type="InterPro" id="IPR000727">
    <property type="entry name" value="T_SNARE_dom"/>
</dbReference>
<evidence type="ECO:0000256" key="1">
    <source>
        <dbReference type="SAM" id="Coils"/>
    </source>
</evidence>
<dbReference type="PROSITE" id="PS50965">
    <property type="entry name" value="NERD"/>
    <property type="match status" value="1"/>
</dbReference>
<keyword evidence="2" id="KW-1133">Transmembrane helix</keyword>
<comment type="caution">
    <text evidence="5">The sequence shown here is derived from an EMBL/GenBank/DDBJ whole genome shotgun (WGS) entry which is preliminary data.</text>
</comment>
<feature type="coiled-coil region" evidence="1">
    <location>
        <begin position="605"/>
        <end position="632"/>
    </location>
</feature>
<keyword evidence="2" id="KW-0812">Transmembrane</keyword>
<evidence type="ECO:0000259" key="4">
    <source>
        <dbReference type="PROSITE" id="PS50965"/>
    </source>
</evidence>
<evidence type="ECO:0000313" key="6">
    <source>
        <dbReference type="Proteomes" id="UP000309117"/>
    </source>
</evidence>